<dbReference type="EMBL" id="JAIWYP010000005">
    <property type="protein sequence ID" value="KAH3826573.1"/>
    <property type="molecule type" value="Genomic_DNA"/>
</dbReference>
<protein>
    <submittedName>
        <fullName evidence="1">Uncharacterized protein</fullName>
    </submittedName>
</protein>
<comment type="caution">
    <text evidence="1">The sequence shown here is derived from an EMBL/GenBank/DDBJ whole genome shotgun (WGS) entry which is preliminary data.</text>
</comment>
<reference evidence="1" key="1">
    <citation type="journal article" date="2019" name="bioRxiv">
        <title>The Genome of the Zebra Mussel, Dreissena polymorpha: A Resource for Invasive Species Research.</title>
        <authorList>
            <person name="McCartney M.A."/>
            <person name="Auch B."/>
            <person name="Kono T."/>
            <person name="Mallez S."/>
            <person name="Zhang Y."/>
            <person name="Obille A."/>
            <person name="Becker A."/>
            <person name="Abrahante J.E."/>
            <person name="Garbe J."/>
            <person name="Badalamenti J.P."/>
            <person name="Herman A."/>
            <person name="Mangelson H."/>
            <person name="Liachko I."/>
            <person name="Sullivan S."/>
            <person name="Sone E.D."/>
            <person name="Koren S."/>
            <person name="Silverstein K.A.T."/>
            <person name="Beckman K.B."/>
            <person name="Gohl D.M."/>
        </authorList>
    </citation>
    <scope>NUCLEOTIDE SEQUENCE</scope>
    <source>
        <strain evidence="1">Duluth1</strain>
        <tissue evidence="1">Whole animal</tissue>
    </source>
</reference>
<proteinExistence type="predicted"/>
<accession>A0A9D4H370</accession>
<evidence type="ECO:0000313" key="2">
    <source>
        <dbReference type="Proteomes" id="UP000828390"/>
    </source>
</evidence>
<organism evidence="1 2">
    <name type="scientific">Dreissena polymorpha</name>
    <name type="common">Zebra mussel</name>
    <name type="synonym">Mytilus polymorpha</name>
    <dbReference type="NCBI Taxonomy" id="45954"/>
    <lineage>
        <taxon>Eukaryota</taxon>
        <taxon>Metazoa</taxon>
        <taxon>Spiralia</taxon>
        <taxon>Lophotrochozoa</taxon>
        <taxon>Mollusca</taxon>
        <taxon>Bivalvia</taxon>
        <taxon>Autobranchia</taxon>
        <taxon>Heteroconchia</taxon>
        <taxon>Euheterodonta</taxon>
        <taxon>Imparidentia</taxon>
        <taxon>Neoheterodontei</taxon>
        <taxon>Myida</taxon>
        <taxon>Dreissenoidea</taxon>
        <taxon>Dreissenidae</taxon>
        <taxon>Dreissena</taxon>
    </lineage>
</organism>
<dbReference type="AlphaFoldDB" id="A0A9D4H370"/>
<dbReference type="Proteomes" id="UP000828390">
    <property type="component" value="Unassembled WGS sequence"/>
</dbReference>
<name>A0A9D4H370_DREPO</name>
<evidence type="ECO:0000313" key="1">
    <source>
        <dbReference type="EMBL" id="KAH3826573.1"/>
    </source>
</evidence>
<keyword evidence="2" id="KW-1185">Reference proteome</keyword>
<reference evidence="1" key="2">
    <citation type="submission" date="2020-11" db="EMBL/GenBank/DDBJ databases">
        <authorList>
            <person name="McCartney M.A."/>
            <person name="Auch B."/>
            <person name="Kono T."/>
            <person name="Mallez S."/>
            <person name="Becker A."/>
            <person name="Gohl D.M."/>
            <person name="Silverstein K.A.T."/>
            <person name="Koren S."/>
            <person name="Bechman K.B."/>
            <person name="Herman A."/>
            <person name="Abrahante J.E."/>
            <person name="Garbe J."/>
        </authorList>
    </citation>
    <scope>NUCLEOTIDE SEQUENCE</scope>
    <source>
        <strain evidence="1">Duluth1</strain>
        <tissue evidence="1">Whole animal</tissue>
    </source>
</reference>
<gene>
    <name evidence="1" type="ORF">DPMN_128481</name>
</gene>
<sequence length="111" mass="12681">MNLSLVVSGKAITEDVMVHRIEAHEDERNKKTKSQKLRKTDLLQLLRHYHLTLLSMGFQRKRLKQAFAVCAINSRPVLFIFTGGFKVVTMLSVWTLSTSNILYPSESCEEG</sequence>